<dbReference type="AlphaFoldDB" id="A0A9Q0BJ41"/>
<feature type="region of interest" description="Disordered" evidence="1">
    <location>
        <begin position="40"/>
        <end position="73"/>
    </location>
</feature>
<evidence type="ECO:0000313" key="2">
    <source>
        <dbReference type="EMBL" id="KAI8033304.1"/>
    </source>
</evidence>
<reference evidence="2" key="1">
    <citation type="journal article" date="2023" name="Genome Biol. Evol.">
        <title>Long-read-based Genome Assembly of Drosophila gunungcola Reveals Fewer Chemosensory Genes in Flower-breeding Species.</title>
        <authorList>
            <person name="Negi A."/>
            <person name="Liao B.Y."/>
            <person name="Yeh S.D."/>
        </authorList>
    </citation>
    <scope>NUCLEOTIDE SEQUENCE</scope>
    <source>
        <strain evidence="2">Sukarami</strain>
    </source>
</reference>
<gene>
    <name evidence="2" type="ORF">M5D96_013938</name>
</gene>
<keyword evidence="3" id="KW-1185">Reference proteome</keyword>
<dbReference type="Proteomes" id="UP001059596">
    <property type="component" value="Unassembled WGS sequence"/>
</dbReference>
<name>A0A9Q0BJ41_9MUSC</name>
<organism evidence="2 3">
    <name type="scientific">Drosophila gunungcola</name>
    <name type="common">fruit fly</name>
    <dbReference type="NCBI Taxonomy" id="103775"/>
    <lineage>
        <taxon>Eukaryota</taxon>
        <taxon>Metazoa</taxon>
        <taxon>Ecdysozoa</taxon>
        <taxon>Arthropoda</taxon>
        <taxon>Hexapoda</taxon>
        <taxon>Insecta</taxon>
        <taxon>Pterygota</taxon>
        <taxon>Neoptera</taxon>
        <taxon>Endopterygota</taxon>
        <taxon>Diptera</taxon>
        <taxon>Brachycera</taxon>
        <taxon>Muscomorpha</taxon>
        <taxon>Ephydroidea</taxon>
        <taxon>Drosophilidae</taxon>
        <taxon>Drosophila</taxon>
        <taxon>Sophophora</taxon>
    </lineage>
</organism>
<evidence type="ECO:0000256" key="1">
    <source>
        <dbReference type="SAM" id="MobiDB-lite"/>
    </source>
</evidence>
<accession>A0A9Q0BJ41</accession>
<feature type="compositionally biased region" description="Polar residues" evidence="1">
    <location>
        <begin position="53"/>
        <end position="72"/>
    </location>
</feature>
<sequence>MISPEIVVATQEHGQQERVEEVSLPAGDMLEKGPWVWPEPVAHPRPIPKRQHSAPNTATRSAFMRQASTSDASRWKEVIQVDWPEGITVAPAVVAVQRRGGKRCVLVQQGSRTFRVRIGPVGVRVFTQ</sequence>
<comment type="caution">
    <text evidence="2">The sequence shown here is derived from an EMBL/GenBank/DDBJ whole genome shotgun (WGS) entry which is preliminary data.</text>
</comment>
<dbReference type="EMBL" id="JAMKOV010000150">
    <property type="protein sequence ID" value="KAI8033304.1"/>
    <property type="molecule type" value="Genomic_DNA"/>
</dbReference>
<protein>
    <submittedName>
        <fullName evidence="2">Uncharacterized protein</fullName>
    </submittedName>
</protein>
<proteinExistence type="predicted"/>
<evidence type="ECO:0000313" key="3">
    <source>
        <dbReference type="Proteomes" id="UP001059596"/>
    </source>
</evidence>